<dbReference type="InterPro" id="IPR043519">
    <property type="entry name" value="NT_sf"/>
</dbReference>
<gene>
    <name evidence="1" type="ORF">DWY25_11985</name>
</gene>
<dbReference type="PANTHER" id="PTHR34822:SF1">
    <property type="entry name" value="GRPB FAMILY PROTEIN"/>
    <property type="match status" value="1"/>
</dbReference>
<dbReference type="AlphaFoldDB" id="A0A412FW46"/>
<proteinExistence type="predicted"/>
<dbReference type="SUPFAM" id="SSF81301">
    <property type="entry name" value="Nucleotidyltransferase"/>
    <property type="match status" value="1"/>
</dbReference>
<dbReference type="GeneID" id="83016113"/>
<sequence length="198" mass="23061">MPKALAEMTLEELWRRFPIELVPPRPEWPMMYADESAGLKNRLPADWIVRMEHIGSTAVGTIWAKPIVDILVETTGEADWEVLKTILLDAGYLCMSQSENRMAFNKGYTPQGFAPSVFHLHLRRPGDHDELFFRDYLINHPEAAQAYQQLKQRLAGPYRFDRDGYTAAKTEMIQKYTQKAKMENQDRPMQKFIENKEK</sequence>
<dbReference type="Pfam" id="PF04229">
    <property type="entry name" value="GrpB"/>
    <property type="match status" value="1"/>
</dbReference>
<organism evidence="1 2">
    <name type="scientific">Holdemania filiformis</name>
    <dbReference type="NCBI Taxonomy" id="61171"/>
    <lineage>
        <taxon>Bacteria</taxon>
        <taxon>Bacillati</taxon>
        <taxon>Bacillota</taxon>
        <taxon>Erysipelotrichia</taxon>
        <taxon>Erysipelotrichales</taxon>
        <taxon>Erysipelotrichaceae</taxon>
        <taxon>Holdemania</taxon>
    </lineage>
</organism>
<dbReference type="RefSeq" id="WP_117895419.1">
    <property type="nucleotide sequence ID" value="NZ_CABJCV010000015.1"/>
</dbReference>
<dbReference type="Proteomes" id="UP000284178">
    <property type="component" value="Unassembled WGS sequence"/>
</dbReference>
<evidence type="ECO:0000313" key="1">
    <source>
        <dbReference type="EMBL" id="RGR72369.1"/>
    </source>
</evidence>
<dbReference type="PANTHER" id="PTHR34822">
    <property type="entry name" value="GRPB DOMAIN PROTEIN (AFU_ORTHOLOGUE AFUA_1G01530)"/>
    <property type="match status" value="1"/>
</dbReference>
<reference evidence="1 2" key="1">
    <citation type="submission" date="2018-08" db="EMBL/GenBank/DDBJ databases">
        <title>A genome reference for cultivated species of the human gut microbiota.</title>
        <authorList>
            <person name="Zou Y."/>
            <person name="Xue W."/>
            <person name="Luo G."/>
        </authorList>
    </citation>
    <scope>NUCLEOTIDE SEQUENCE [LARGE SCALE GENOMIC DNA]</scope>
    <source>
        <strain evidence="1 2">AF24-29</strain>
    </source>
</reference>
<dbReference type="EMBL" id="QRUP01000015">
    <property type="protein sequence ID" value="RGR72369.1"/>
    <property type="molecule type" value="Genomic_DNA"/>
</dbReference>
<dbReference type="Gene3D" id="3.30.460.10">
    <property type="entry name" value="Beta Polymerase, domain 2"/>
    <property type="match status" value="1"/>
</dbReference>
<evidence type="ECO:0000313" key="2">
    <source>
        <dbReference type="Proteomes" id="UP000284178"/>
    </source>
</evidence>
<name>A0A412FW46_9FIRM</name>
<protein>
    <submittedName>
        <fullName evidence="1">GrpB family protein</fullName>
    </submittedName>
</protein>
<dbReference type="InterPro" id="IPR007344">
    <property type="entry name" value="GrpB/CoaE"/>
</dbReference>
<comment type="caution">
    <text evidence="1">The sequence shown here is derived from an EMBL/GenBank/DDBJ whole genome shotgun (WGS) entry which is preliminary data.</text>
</comment>
<accession>A0A412FW46</accession>
<keyword evidence="2" id="KW-1185">Reference proteome</keyword>